<dbReference type="EMBL" id="QPJJ01000003">
    <property type="protein sequence ID" value="RCW75012.1"/>
    <property type="molecule type" value="Genomic_DNA"/>
</dbReference>
<dbReference type="Gene3D" id="1.10.10.10">
    <property type="entry name" value="Winged helix-like DNA-binding domain superfamily/Winged helix DNA-binding domain"/>
    <property type="match status" value="1"/>
</dbReference>
<dbReference type="InterPro" id="IPR036388">
    <property type="entry name" value="WH-like_DNA-bd_sf"/>
</dbReference>
<sequence length="121" mass="13685">MEQNKINNGVFLKVHLSLYTSGLATKLGKELGTLMAIASYMNEEGNCYPTQRQLAQRTGTSPNLINRHIKKLLAFRINGKPILTRKIVHNERGFNNSVYKIHPISQISIFKGNVESINFLE</sequence>
<name>A0A368Y489_9BACI</name>
<accession>A0A368Y489</accession>
<organism evidence="1 2">
    <name type="scientific">Saliterribacillus persicus</name>
    <dbReference type="NCBI Taxonomy" id="930114"/>
    <lineage>
        <taxon>Bacteria</taxon>
        <taxon>Bacillati</taxon>
        <taxon>Bacillota</taxon>
        <taxon>Bacilli</taxon>
        <taxon>Bacillales</taxon>
        <taxon>Bacillaceae</taxon>
        <taxon>Saliterribacillus</taxon>
    </lineage>
</organism>
<protein>
    <submittedName>
        <fullName evidence="1">Helix-turn-helix protein</fullName>
    </submittedName>
</protein>
<dbReference type="Pfam" id="PF13730">
    <property type="entry name" value="HTH_36"/>
    <property type="match status" value="1"/>
</dbReference>
<comment type="caution">
    <text evidence="1">The sequence shown here is derived from an EMBL/GenBank/DDBJ whole genome shotgun (WGS) entry which is preliminary data.</text>
</comment>
<proteinExistence type="predicted"/>
<reference evidence="1 2" key="1">
    <citation type="submission" date="2018-07" db="EMBL/GenBank/DDBJ databases">
        <title>Genomic Encyclopedia of Type Strains, Phase IV (KMG-IV): sequencing the most valuable type-strain genomes for metagenomic binning, comparative biology and taxonomic classification.</title>
        <authorList>
            <person name="Goeker M."/>
        </authorList>
    </citation>
    <scope>NUCLEOTIDE SEQUENCE [LARGE SCALE GENOMIC DNA]</scope>
    <source>
        <strain evidence="1 2">DSM 27696</strain>
    </source>
</reference>
<dbReference type="RefSeq" id="WP_170132911.1">
    <property type="nucleotide sequence ID" value="NZ_QPJJ01000003.1"/>
</dbReference>
<evidence type="ECO:0000313" key="2">
    <source>
        <dbReference type="Proteomes" id="UP000252585"/>
    </source>
</evidence>
<gene>
    <name evidence="1" type="ORF">DFR57_103310</name>
</gene>
<dbReference type="Proteomes" id="UP000252585">
    <property type="component" value="Unassembled WGS sequence"/>
</dbReference>
<dbReference type="AlphaFoldDB" id="A0A368Y489"/>
<keyword evidence="2" id="KW-1185">Reference proteome</keyword>
<evidence type="ECO:0000313" key="1">
    <source>
        <dbReference type="EMBL" id="RCW75012.1"/>
    </source>
</evidence>